<dbReference type="InterPro" id="IPR000953">
    <property type="entry name" value="Chromo/chromo_shadow_dom"/>
</dbReference>
<evidence type="ECO:0000256" key="2">
    <source>
        <dbReference type="ARBA" id="ARBA00023242"/>
    </source>
</evidence>
<evidence type="ECO:0000259" key="4">
    <source>
        <dbReference type="PROSITE" id="PS50013"/>
    </source>
</evidence>
<dbReference type="SMART" id="SM00298">
    <property type="entry name" value="CHROMO"/>
    <property type="match status" value="1"/>
</dbReference>
<gene>
    <name evidence="5" type="ORF">g.53115</name>
</gene>
<keyword evidence="2" id="KW-0539">Nucleus</keyword>
<organism evidence="5">
    <name type="scientific">Homalodisca liturata</name>
    <dbReference type="NCBI Taxonomy" id="320908"/>
    <lineage>
        <taxon>Eukaryota</taxon>
        <taxon>Metazoa</taxon>
        <taxon>Ecdysozoa</taxon>
        <taxon>Arthropoda</taxon>
        <taxon>Hexapoda</taxon>
        <taxon>Insecta</taxon>
        <taxon>Pterygota</taxon>
        <taxon>Neoptera</taxon>
        <taxon>Paraneoptera</taxon>
        <taxon>Hemiptera</taxon>
        <taxon>Auchenorrhyncha</taxon>
        <taxon>Membracoidea</taxon>
        <taxon>Cicadellidae</taxon>
        <taxon>Cicadellinae</taxon>
        <taxon>Proconiini</taxon>
        <taxon>Homalodisca</taxon>
    </lineage>
</organism>
<dbReference type="GO" id="GO:0005694">
    <property type="term" value="C:chromosome"/>
    <property type="evidence" value="ECO:0007669"/>
    <property type="project" value="UniProtKB-ARBA"/>
</dbReference>
<protein>
    <recommendedName>
        <fullName evidence="4">Chromo domain-containing protein</fullName>
    </recommendedName>
</protein>
<evidence type="ECO:0000256" key="1">
    <source>
        <dbReference type="ARBA" id="ARBA00004123"/>
    </source>
</evidence>
<dbReference type="EMBL" id="GECU01011414">
    <property type="protein sequence ID" value="JAS96292.1"/>
    <property type="molecule type" value="Transcribed_RNA"/>
</dbReference>
<name>A0A1B6JAU1_9HEMI</name>
<dbReference type="GO" id="GO:0005634">
    <property type="term" value="C:nucleus"/>
    <property type="evidence" value="ECO:0007669"/>
    <property type="project" value="UniProtKB-SubCell"/>
</dbReference>
<dbReference type="SUPFAM" id="SSF54160">
    <property type="entry name" value="Chromo domain-like"/>
    <property type="match status" value="1"/>
</dbReference>
<reference evidence="5" key="1">
    <citation type="submission" date="2015-11" db="EMBL/GenBank/DDBJ databases">
        <title>De novo transcriptome assembly of four potential Pierce s Disease insect vectors from Arizona vineyards.</title>
        <authorList>
            <person name="Tassone E.E."/>
        </authorList>
    </citation>
    <scope>NUCLEOTIDE SEQUENCE</scope>
</reference>
<dbReference type="InterPro" id="IPR023780">
    <property type="entry name" value="Chromo_domain"/>
</dbReference>
<dbReference type="AlphaFoldDB" id="A0A1B6JAU1"/>
<dbReference type="CDD" id="cd00024">
    <property type="entry name" value="CD_CSD"/>
    <property type="match status" value="1"/>
</dbReference>
<proteinExistence type="predicted"/>
<sequence>MHCTATAMPDKDNDVENDKYVEKSRSGQPRKEKLRGKSDINKNTKYQKKEERIPKQKNQTQNKKLEQSKANTDVGDIESEIDTENEEEHMAEAELSSDNEKSDDKTVKVSRKRGRSKNTETESKISPQKMMKQNKKIPLSSVKNDSQYERPEKSDDDSETDGTYYEVNKIKDVHFRMNGTREFLVSWKGYKSNDDTWEPEAHLNCKELIEKFMEKVQKAKEISPKELRRMSRRKQIVPVPQAKIHCGYRLRNPGFRPFYED</sequence>
<dbReference type="InterPro" id="IPR016197">
    <property type="entry name" value="Chromo-like_dom_sf"/>
</dbReference>
<evidence type="ECO:0000313" key="5">
    <source>
        <dbReference type="EMBL" id="JAS96292.1"/>
    </source>
</evidence>
<dbReference type="PROSITE" id="PS50013">
    <property type="entry name" value="CHROMO_2"/>
    <property type="match status" value="1"/>
</dbReference>
<feature type="compositionally biased region" description="Acidic residues" evidence="3">
    <location>
        <begin position="75"/>
        <end position="87"/>
    </location>
</feature>
<feature type="compositionally biased region" description="Basic and acidic residues" evidence="3">
    <location>
        <begin position="9"/>
        <end position="54"/>
    </location>
</feature>
<dbReference type="Gene3D" id="2.40.50.40">
    <property type="match status" value="1"/>
</dbReference>
<accession>A0A1B6JAU1</accession>
<dbReference type="PANTHER" id="PTHR22812">
    <property type="entry name" value="CHROMOBOX PROTEIN"/>
    <property type="match status" value="1"/>
</dbReference>
<comment type="subcellular location">
    <subcellularLocation>
        <location evidence="1">Nucleus</location>
    </subcellularLocation>
</comment>
<feature type="domain" description="Chromo" evidence="4">
    <location>
        <begin position="165"/>
        <end position="224"/>
    </location>
</feature>
<dbReference type="InterPro" id="IPR051219">
    <property type="entry name" value="Heterochromatin_chromo-domain"/>
</dbReference>
<feature type="compositionally biased region" description="Basic and acidic residues" evidence="3">
    <location>
        <begin position="88"/>
        <end position="107"/>
    </location>
</feature>
<evidence type="ECO:0000256" key="3">
    <source>
        <dbReference type="SAM" id="MobiDB-lite"/>
    </source>
</evidence>
<feature type="region of interest" description="Disordered" evidence="3">
    <location>
        <begin position="1"/>
        <end position="163"/>
    </location>
</feature>
<dbReference type="Pfam" id="PF00385">
    <property type="entry name" value="Chromo"/>
    <property type="match status" value="1"/>
</dbReference>